<reference evidence="1 2" key="1">
    <citation type="submission" date="2018-02" db="EMBL/GenBank/DDBJ databases">
        <title>Genomic Encyclopedia of Archaeal and Bacterial Type Strains, Phase II (KMG-II): from individual species to whole genera.</title>
        <authorList>
            <person name="Goeker M."/>
        </authorList>
    </citation>
    <scope>NUCLEOTIDE SEQUENCE [LARGE SCALE GENOMIC DNA]</scope>
    <source>
        <strain evidence="1 2">DSM 18921</strain>
    </source>
</reference>
<organism evidence="1 2">
    <name type="scientific">Albidovulum denitrificans</name>
    <dbReference type="NCBI Taxonomy" id="404881"/>
    <lineage>
        <taxon>Bacteria</taxon>
        <taxon>Pseudomonadati</taxon>
        <taxon>Pseudomonadota</taxon>
        <taxon>Alphaproteobacteria</taxon>
        <taxon>Rhodobacterales</taxon>
        <taxon>Paracoccaceae</taxon>
        <taxon>Albidovulum</taxon>
    </lineage>
</organism>
<accession>A0A2S8SDB1</accession>
<evidence type="ECO:0000313" key="1">
    <source>
        <dbReference type="EMBL" id="PQV58739.1"/>
    </source>
</evidence>
<dbReference type="Proteomes" id="UP000238338">
    <property type="component" value="Unassembled WGS sequence"/>
</dbReference>
<sequence length="60" mass="6832">MNYQIEEKTLAAMRAINAAGIYNARIEAPKGDYMLQFDDDRGDAYWYLDVSRIVNAEAAQ</sequence>
<proteinExistence type="predicted"/>
<protein>
    <submittedName>
        <fullName evidence="1">Uncharacterized protein</fullName>
    </submittedName>
</protein>
<gene>
    <name evidence="1" type="ORF">LX70_00552</name>
</gene>
<comment type="caution">
    <text evidence="1">The sequence shown here is derived from an EMBL/GenBank/DDBJ whole genome shotgun (WGS) entry which is preliminary data.</text>
</comment>
<name>A0A2S8SDB1_9RHOB</name>
<keyword evidence="2" id="KW-1185">Reference proteome</keyword>
<evidence type="ECO:0000313" key="2">
    <source>
        <dbReference type="Proteomes" id="UP000238338"/>
    </source>
</evidence>
<dbReference type="RefSeq" id="WP_105512990.1">
    <property type="nucleotide sequence ID" value="NZ_PVEP01000001.1"/>
</dbReference>
<dbReference type="EMBL" id="PVEP01000001">
    <property type="protein sequence ID" value="PQV58739.1"/>
    <property type="molecule type" value="Genomic_DNA"/>
</dbReference>
<dbReference type="AlphaFoldDB" id="A0A2S8SDB1"/>
<dbReference type="OrthoDB" id="1288644at2"/>